<comment type="caution">
    <text evidence="1">The sequence shown here is derived from an EMBL/GenBank/DDBJ whole genome shotgun (WGS) entry which is preliminary data.</text>
</comment>
<name>A0A5B7F6B8_PORTR</name>
<dbReference type="EMBL" id="VSRR010004944">
    <property type="protein sequence ID" value="MPC41145.1"/>
    <property type="molecule type" value="Genomic_DNA"/>
</dbReference>
<organism evidence="1 2">
    <name type="scientific">Portunus trituberculatus</name>
    <name type="common">Swimming crab</name>
    <name type="synonym">Neptunus trituberculatus</name>
    <dbReference type="NCBI Taxonomy" id="210409"/>
    <lineage>
        <taxon>Eukaryota</taxon>
        <taxon>Metazoa</taxon>
        <taxon>Ecdysozoa</taxon>
        <taxon>Arthropoda</taxon>
        <taxon>Crustacea</taxon>
        <taxon>Multicrustacea</taxon>
        <taxon>Malacostraca</taxon>
        <taxon>Eumalacostraca</taxon>
        <taxon>Eucarida</taxon>
        <taxon>Decapoda</taxon>
        <taxon>Pleocyemata</taxon>
        <taxon>Brachyura</taxon>
        <taxon>Eubrachyura</taxon>
        <taxon>Portunoidea</taxon>
        <taxon>Portunidae</taxon>
        <taxon>Portuninae</taxon>
        <taxon>Portunus</taxon>
    </lineage>
</organism>
<evidence type="ECO:0000313" key="1">
    <source>
        <dbReference type="EMBL" id="MPC41145.1"/>
    </source>
</evidence>
<reference evidence="1 2" key="1">
    <citation type="submission" date="2019-05" db="EMBL/GenBank/DDBJ databases">
        <title>Another draft genome of Portunus trituberculatus and its Hox gene families provides insights of decapod evolution.</title>
        <authorList>
            <person name="Jeong J.-H."/>
            <person name="Song I."/>
            <person name="Kim S."/>
            <person name="Choi T."/>
            <person name="Kim D."/>
            <person name="Ryu S."/>
            <person name="Kim W."/>
        </authorList>
    </citation>
    <scope>NUCLEOTIDE SEQUENCE [LARGE SCALE GENOMIC DNA]</scope>
    <source>
        <tissue evidence="1">Muscle</tissue>
    </source>
</reference>
<sequence>MFHSYPKIGLCALGSLRNGKNCLGDQLTTELWLFFPLTDHPGEPAFNFAILHDLEQLVQHPTRIPDLLGDTPNVFYLFLTSNPSAYAVTLSSPLGSSDQNLISRLCPISPISPQDPPKRRCLWRVTSANWGDLRRYYANFPWNDYCFRVRDSSLCAERITEVIVSVMEASIPHSLSQYKPSKFSFNSACSRAIHDKEAPHKMNLSLPSPESHALYISAGIKPSLFFNLPNTPS</sequence>
<evidence type="ECO:0000313" key="2">
    <source>
        <dbReference type="Proteomes" id="UP000324222"/>
    </source>
</evidence>
<dbReference type="AlphaFoldDB" id="A0A5B7F6B8"/>
<accession>A0A5B7F6B8</accession>
<protein>
    <submittedName>
        <fullName evidence="1">Uncharacterized protein</fullName>
    </submittedName>
</protein>
<proteinExistence type="predicted"/>
<gene>
    <name evidence="1" type="ORF">E2C01_034730</name>
</gene>
<keyword evidence="2" id="KW-1185">Reference proteome</keyword>
<dbReference type="Proteomes" id="UP000324222">
    <property type="component" value="Unassembled WGS sequence"/>
</dbReference>